<dbReference type="OrthoDB" id="582594at2"/>
<dbReference type="EMBL" id="CP034328">
    <property type="protein sequence ID" value="AZL60274.1"/>
    <property type="molecule type" value="Genomic_DNA"/>
</dbReference>
<proteinExistence type="predicted"/>
<dbReference type="RefSeq" id="WP_125326466.1">
    <property type="nucleotide sequence ID" value="NZ_CP034328.1"/>
</dbReference>
<keyword evidence="3" id="KW-1185">Reference proteome</keyword>
<dbReference type="InterPro" id="IPR011008">
    <property type="entry name" value="Dimeric_a/b-barrel"/>
</dbReference>
<dbReference type="Pfam" id="PF07045">
    <property type="entry name" value="DUF1330"/>
    <property type="match status" value="1"/>
</dbReference>
<sequence>MAVTVLALTTLHPGGDAALQTYLDVVGPLMESAGARLVSRHAVARVLAGDGPARYVSLVSYPSEAAVREVFESPAYLALSSVKAAAFSHYEVSLLDRMV</sequence>
<accession>A0A3S8U9I0</accession>
<evidence type="ECO:0000313" key="3">
    <source>
        <dbReference type="Proteomes" id="UP000282002"/>
    </source>
</evidence>
<gene>
    <name evidence="2" type="ORF">EI545_16450</name>
</gene>
<dbReference type="KEGG" id="taw:EI545_16450"/>
<organism evidence="2 3">
    <name type="scientific">Tabrizicola piscis</name>
    <dbReference type="NCBI Taxonomy" id="2494374"/>
    <lineage>
        <taxon>Bacteria</taxon>
        <taxon>Pseudomonadati</taxon>
        <taxon>Pseudomonadota</taxon>
        <taxon>Alphaproteobacteria</taxon>
        <taxon>Rhodobacterales</taxon>
        <taxon>Paracoccaceae</taxon>
        <taxon>Tabrizicola</taxon>
    </lineage>
</organism>
<feature type="domain" description="DUF1330" evidence="1">
    <location>
        <begin position="9"/>
        <end position="87"/>
    </location>
</feature>
<protein>
    <submittedName>
        <fullName evidence="2">DUF1330 domain-containing protein</fullName>
    </submittedName>
</protein>
<dbReference type="Proteomes" id="UP000282002">
    <property type="component" value="Chromosome"/>
</dbReference>
<dbReference type="InterPro" id="IPR010753">
    <property type="entry name" value="DUF1330"/>
</dbReference>
<evidence type="ECO:0000313" key="2">
    <source>
        <dbReference type="EMBL" id="AZL60274.1"/>
    </source>
</evidence>
<dbReference type="Gene3D" id="3.30.70.100">
    <property type="match status" value="1"/>
</dbReference>
<evidence type="ECO:0000259" key="1">
    <source>
        <dbReference type="Pfam" id="PF07045"/>
    </source>
</evidence>
<reference evidence="2 3" key="1">
    <citation type="submission" date="2018-12" db="EMBL/GenBank/DDBJ databases">
        <title>Complete genome sequencing of Tabrizicola sp. K13M18.</title>
        <authorList>
            <person name="Bae J.-W."/>
        </authorList>
    </citation>
    <scope>NUCLEOTIDE SEQUENCE [LARGE SCALE GENOMIC DNA]</scope>
    <source>
        <strain evidence="2 3">K13M18</strain>
    </source>
</reference>
<name>A0A3S8U9I0_9RHOB</name>
<dbReference type="AlphaFoldDB" id="A0A3S8U9I0"/>
<dbReference type="SUPFAM" id="SSF54909">
    <property type="entry name" value="Dimeric alpha+beta barrel"/>
    <property type="match status" value="1"/>
</dbReference>